<organism evidence="2 3">
    <name type="scientific">Candidatus Magasanikbacteria bacterium RIFCSPLOWO2_01_FULL_40_15</name>
    <dbReference type="NCBI Taxonomy" id="1798686"/>
    <lineage>
        <taxon>Bacteria</taxon>
        <taxon>Candidatus Magasanikiibacteriota</taxon>
    </lineage>
</organism>
<feature type="domain" description="Extradiol ring-cleavage dioxygenase class III enzyme subunit B" evidence="1">
    <location>
        <begin position="8"/>
        <end position="256"/>
    </location>
</feature>
<proteinExistence type="predicted"/>
<dbReference type="GO" id="GO:0008198">
    <property type="term" value="F:ferrous iron binding"/>
    <property type="evidence" value="ECO:0007669"/>
    <property type="project" value="InterPro"/>
</dbReference>
<dbReference type="InterPro" id="IPR004183">
    <property type="entry name" value="Xdiol_dOase_suB"/>
</dbReference>
<dbReference type="SUPFAM" id="SSF53213">
    <property type="entry name" value="LigB-like"/>
    <property type="match status" value="1"/>
</dbReference>
<accession>A0A1F6N3X4</accession>
<comment type="caution">
    <text evidence="2">The sequence shown here is derived from an EMBL/GenBank/DDBJ whole genome shotgun (WGS) entry which is preliminary data.</text>
</comment>
<reference evidence="2 3" key="1">
    <citation type="journal article" date="2016" name="Nat. Commun.">
        <title>Thousands of microbial genomes shed light on interconnected biogeochemical processes in an aquifer system.</title>
        <authorList>
            <person name="Anantharaman K."/>
            <person name="Brown C.T."/>
            <person name="Hug L.A."/>
            <person name="Sharon I."/>
            <person name="Castelle C.J."/>
            <person name="Probst A.J."/>
            <person name="Thomas B.C."/>
            <person name="Singh A."/>
            <person name="Wilkins M.J."/>
            <person name="Karaoz U."/>
            <person name="Brodie E.L."/>
            <person name="Williams K.H."/>
            <person name="Hubbard S.S."/>
            <person name="Banfield J.F."/>
        </authorList>
    </citation>
    <scope>NUCLEOTIDE SEQUENCE [LARGE SCALE GENOMIC DNA]</scope>
</reference>
<evidence type="ECO:0000259" key="1">
    <source>
        <dbReference type="Pfam" id="PF02900"/>
    </source>
</evidence>
<dbReference type="CDD" id="cd07951">
    <property type="entry name" value="ED_3B_N_AMMECR1"/>
    <property type="match status" value="1"/>
</dbReference>
<evidence type="ECO:0000313" key="3">
    <source>
        <dbReference type="Proteomes" id="UP000177040"/>
    </source>
</evidence>
<sequence length="263" mass="28686">MAIVFSAIVPHPPVLLPNAPEVARDRLASTRAALAILEQELYVSRPNLLIIISPHAGTFLNAFTVHGHPTLTSCFAEFGDVVTKRTWLGAPEMAAKISHRPNQKVIPVQMSGEERLDHGVSIPLLFLTEHLANLKILPLGFSNLPPKKHFEFGELIKEVLMEESLRCAVVASGDLSHTLTPKSPGKFNPRGKEFERTIIELLCAKNTVGIANMDPALVLAADECGYRSILILLGILKNSDSAFQVLAHEAPFGVGYLTGIFHH</sequence>
<dbReference type="NCBIfam" id="TIGR04336">
    <property type="entry name" value="AmmeMemoSam_B"/>
    <property type="match status" value="1"/>
</dbReference>
<dbReference type="GO" id="GO:0016702">
    <property type="term" value="F:oxidoreductase activity, acting on single donors with incorporation of molecular oxygen, incorporation of two atoms of oxygen"/>
    <property type="evidence" value="ECO:0007669"/>
    <property type="project" value="UniProtKB-ARBA"/>
</dbReference>
<name>A0A1F6N3X4_9BACT</name>
<dbReference type="Proteomes" id="UP000177040">
    <property type="component" value="Unassembled WGS sequence"/>
</dbReference>
<gene>
    <name evidence="2" type="ORF">A2983_02880</name>
</gene>
<dbReference type="AlphaFoldDB" id="A0A1F6N3X4"/>
<protein>
    <submittedName>
        <fullName evidence="2">AmmeMemoRadiSam system protein B</fullName>
    </submittedName>
</protein>
<evidence type="ECO:0000313" key="2">
    <source>
        <dbReference type="EMBL" id="OGH78581.1"/>
    </source>
</evidence>
<dbReference type="Pfam" id="PF02900">
    <property type="entry name" value="LigB"/>
    <property type="match status" value="1"/>
</dbReference>
<dbReference type="EMBL" id="MFQH01000006">
    <property type="protein sequence ID" value="OGH78581.1"/>
    <property type="molecule type" value="Genomic_DNA"/>
</dbReference>
<dbReference type="Gene3D" id="3.40.830.10">
    <property type="entry name" value="LigB-like"/>
    <property type="match status" value="1"/>
</dbReference>